<sequence>MEIAGVLFDLYGTLYTYGNMSKAFGLWHEDVTRALKELGISASVSQVSKQCKHFFTEPVPDTDQYTQYELRLKRLAEFFGATPDYNWIKHTAAISMNRWQRLVPIHPQTIPLLKKLKKQGLKIGVISNFQHAPHVRKVLRKHGLLKILDAVIISGEVHVRKPDPEIFKIALERLGTKAEETLFVGDDPERDIRGATSVDMQTYLFQNGSSLFDIFKNG</sequence>
<dbReference type="InterPro" id="IPR023198">
    <property type="entry name" value="PGP-like_dom2"/>
</dbReference>
<dbReference type="Gene3D" id="1.10.150.240">
    <property type="entry name" value="Putative phosphatase, domain 2"/>
    <property type="match status" value="1"/>
</dbReference>
<comment type="caution">
    <text evidence="5">The sequence shown here is derived from an EMBL/GenBank/DDBJ whole genome shotgun (WGS) entry which is preliminary data.</text>
</comment>
<dbReference type="PANTHER" id="PTHR46470">
    <property type="entry name" value="N-ACYLNEURAMINATE-9-PHOSPHATASE"/>
    <property type="match status" value="1"/>
</dbReference>
<name>A0A2M9A924_9BACT</name>
<proteinExistence type="predicted"/>
<dbReference type="InterPro" id="IPR051400">
    <property type="entry name" value="HAD-like_hydrolase"/>
</dbReference>
<reference evidence="5 6" key="1">
    <citation type="submission" date="2017-11" db="EMBL/GenBank/DDBJ databases">
        <title>Animal gut microbial communities from fecal samples from Wisconsin, USA.</title>
        <authorList>
            <person name="Neumann A."/>
        </authorList>
    </citation>
    <scope>NUCLEOTIDE SEQUENCE [LARGE SCALE GENOMIC DNA]</scope>
    <source>
        <strain evidence="5 6">UWS3</strain>
    </source>
</reference>
<keyword evidence="2" id="KW-0479">Metal-binding</keyword>
<dbReference type="Pfam" id="PF00702">
    <property type="entry name" value="Hydrolase"/>
    <property type="match status" value="1"/>
</dbReference>
<dbReference type="InterPro" id="IPR006439">
    <property type="entry name" value="HAD-SF_hydro_IA"/>
</dbReference>
<dbReference type="SFLD" id="SFLDS00003">
    <property type="entry name" value="Haloacid_Dehalogenase"/>
    <property type="match status" value="1"/>
</dbReference>
<dbReference type="OrthoDB" id="9809962at2"/>
<evidence type="ECO:0000313" key="5">
    <source>
        <dbReference type="EMBL" id="PJJ42215.1"/>
    </source>
</evidence>
<evidence type="ECO:0000256" key="4">
    <source>
        <dbReference type="ARBA" id="ARBA00022842"/>
    </source>
</evidence>
<dbReference type="NCBIfam" id="TIGR01549">
    <property type="entry name" value="HAD-SF-IA-v1"/>
    <property type="match status" value="1"/>
</dbReference>
<dbReference type="PRINTS" id="PR00413">
    <property type="entry name" value="HADHALOGNASE"/>
</dbReference>
<dbReference type="NCBIfam" id="TIGR01509">
    <property type="entry name" value="HAD-SF-IA-v3"/>
    <property type="match status" value="1"/>
</dbReference>
<evidence type="ECO:0000256" key="1">
    <source>
        <dbReference type="ARBA" id="ARBA00001946"/>
    </source>
</evidence>
<dbReference type="NCBIfam" id="TIGR01662">
    <property type="entry name" value="HAD-SF-IIIA"/>
    <property type="match status" value="1"/>
</dbReference>
<dbReference type="Proteomes" id="UP000231134">
    <property type="component" value="Unassembled WGS sequence"/>
</dbReference>
<dbReference type="InterPro" id="IPR006549">
    <property type="entry name" value="HAD-SF_hydro_IIIA"/>
</dbReference>
<organism evidence="5 6">
    <name type="scientific">Hallerella succinigenes</name>
    <dbReference type="NCBI Taxonomy" id="1896222"/>
    <lineage>
        <taxon>Bacteria</taxon>
        <taxon>Pseudomonadati</taxon>
        <taxon>Fibrobacterota</taxon>
        <taxon>Fibrobacteria</taxon>
        <taxon>Fibrobacterales</taxon>
        <taxon>Fibrobacteraceae</taxon>
        <taxon>Hallerella</taxon>
    </lineage>
</organism>
<dbReference type="SUPFAM" id="SSF56784">
    <property type="entry name" value="HAD-like"/>
    <property type="match status" value="1"/>
</dbReference>
<dbReference type="AlphaFoldDB" id="A0A2M9A924"/>
<accession>A0A2M9A924</accession>
<evidence type="ECO:0000313" key="6">
    <source>
        <dbReference type="Proteomes" id="UP000231134"/>
    </source>
</evidence>
<comment type="cofactor">
    <cofactor evidence="1">
        <name>Mg(2+)</name>
        <dbReference type="ChEBI" id="CHEBI:18420"/>
    </cofactor>
</comment>
<keyword evidence="6" id="KW-1185">Reference proteome</keyword>
<dbReference type="GO" id="GO:0046872">
    <property type="term" value="F:metal ion binding"/>
    <property type="evidence" value="ECO:0007669"/>
    <property type="project" value="UniProtKB-KW"/>
</dbReference>
<dbReference type="SFLD" id="SFLDG01129">
    <property type="entry name" value="C1.5:_HAD__Beta-PGM__Phosphata"/>
    <property type="match status" value="1"/>
</dbReference>
<dbReference type="RefSeq" id="WP_100426090.1">
    <property type="nucleotide sequence ID" value="NZ_JAQXKX010000051.1"/>
</dbReference>
<protein>
    <submittedName>
        <fullName evidence="5">HAD superfamily hydrolase (TIGR01509 family)/HAD superfamily hydrolase (TIGR01549 family)</fullName>
    </submittedName>
</protein>
<dbReference type="InterPro" id="IPR036412">
    <property type="entry name" value="HAD-like_sf"/>
</dbReference>
<keyword evidence="3 5" id="KW-0378">Hydrolase</keyword>
<keyword evidence="4" id="KW-0460">Magnesium</keyword>
<gene>
    <name evidence="5" type="ORF">BGX16_2234</name>
</gene>
<evidence type="ECO:0000256" key="2">
    <source>
        <dbReference type="ARBA" id="ARBA00022723"/>
    </source>
</evidence>
<dbReference type="GO" id="GO:0044281">
    <property type="term" value="P:small molecule metabolic process"/>
    <property type="evidence" value="ECO:0007669"/>
    <property type="project" value="UniProtKB-ARBA"/>
</dbReference>
<dbReference type="EMBL" id="PGEX01000001">
    <property type="protein sequence ID" value="PJJ42215.1"/>
    <property type="molecule type" value="Genomic_DNA"/>
</dbReference>
<dbReference type="Gene3D" id="3.40.50.1000">
    <property type="entry name" value="HAD superfamily/HAD-like"/>
    <property type="match status" value="1"/>
</dbReference>
<dbReference type="PANTHER" id="PTHR46470:SF2">
    <property type="entry name" value="GLYCERALDEHYDE 3-PHOSPHATE PHOSPHATASE"/>
    <property type="match status" value="1"/>
</dbReference>
<dbReference type="InterPro" id="IPR023214">
    <property type="entry name" value="HAD_sf"/>
</dbReference>
<evidence type="ECO:0000256" key="3">
    <source>
        <dbReference type="ARBA" id="ARBA00022801"/>
    </source>
</evidence>
<dbReference type="GO" id="GO:0016791">
    <property type="term" value="F:phosphatase activity"/>
    <property type="evidence" value="ECO:0007669"/>
    <property type="project" value="TreeGrafter"/>
</dbReference>